<dbReference type="SFLD" id="SFLDG00358">
    <property type="entry name" value="Main_(cytGST)"/>
    <property type="match status" value="1"/>
</dbReference>
<dbReference type="InterPro" id="IPR004046">
    <property type="entry name" value="GST_C"/>
</dbReference>
<dbReference type="GO" id="GO:0043295">
    <property type="term" value="F:glutathione binding"/>
    <property type="evidence" value="ECO:0007669"/>
    <property type="project" value="TreeGrafter"/>
</dbReference>
<dbReference type="Pfam" id="PF00043">
    <property type="entry name" value="GST_C"/>
    <property type="match status" value="1"/>
</dbReference>
<dbReference type="EMBL" id="CP098827">
    <property type="protein sequence ID" value="XBO71420.1"/>
    <property type="molecule type" value="Genomic_DNA"/>
</dbReference>
<dbReference type="InterPro" id="IPR036282">
    <property type="entry name" value="Glutathione-S-Trfase_C_sf"/>
</dbReference>
<dbReference type="SFLD" id="SFLDS00019">
    <property type="entry name" value="Glutathione_Transferase_(cytos"/>
    <property type="match status" value="1"/>
</dbReference>
<name>A0AAU7KIC0_9GAMM</name>
<dbReference type="PROSITE" id="PS50405">
    <property type="entry name" value="GST_CTER"/>
    <property type="match status" value="1"/>
</dbReference>
<accession>A0AAU7KIC0</accession>
<dbReference type="SUPFAM" id="SSF52833">
    <property type="entry name" value="Thioredoxin-like"/>
    <property type="match status" value="1"/>
</dbReference>
<dbReference type="InterPro" id="IPR010987">
    <property type="entry name" value="Glutathione-S-Trfase_C-like"/>
</dbReference>
<dbReference type="GO" id="GO:0005737">
    <property type="term" value="C:cytoplasm"/>
    <property type="evidence" value="ECO:0007669"/>
    <property type="project" value="TreeGrafter"/>
</dbReference>
<evidence type="ECO:0000256" key="1">
    <source>
        <dbReference type="ARBA" id="ARBA00012452"/>
    </source>
</evidence>
<dbReference type="SUPFAM" id="SSF47616">
    <property type="entry name" value="GST C-terminal domain-like"/>
    <property type="match status" value="1"/>
</dbReference>
<dbReference type="Gene3D" id="3.40.30.10">
    <property type="entry name" value="Glutaredoxin"/>
    <property type="match status" value="1"/>
</dbReference>
<dbReference type="PANTHER" id="PTHR43900">
    <property type="entry name" value="GLUTATHIONE S-TRANSFERASE RHO"/>
    <property type="match status" value="1"/>
</dbReference>
<keyword evidence="2" id="KW-0808">Transferase</keyword>
<gene>
    <name evidence="5" type="ORF">NFG58_01475</name>
</gene>
<dbReference type="EC" id="2.5.1.18" evidence="1"/>
<dbReference type="InterPro" id="IPR040079">
    <property type="entry name" value="Glutathione_S-Trfase"/>
</dbReference>
<evidence type="ECO:0000256" key="2">
    <source>
        <dbReference type="ARBA" id="ARBA00022679"/>
    </source>
</evidence>
<dbReference type="InterPro" id="IPR036249">
    <property type="entry name" value="Thioredoxin-like_sf"/>
</dbReference>
<dbReference type="GO" id="GO:0004364">
    <property type="term" value="F:glutathione transferase activity"/>
    <property type="evidence" value="ECO:0007669"/>
    <property type="project" value="UniProtKB-EC"/>
</dbReference>
<evidence type="ECO:0000313" key="5">
    <source>
        <dbReference type="EMBL" id="XBO71420.1"/>
    </source>
</evidence>
<dbReference type="PROSITE" id="PS50404">
    <property type="entry name" value="GST_NTER"/>
    <property type="match status" value="1"/>
</dbReference>
<dbReference type="Gene3D" id="1.20.1050.10">
    <property type="match status" value="1"/>
</dbReference>
<dbReference type="Pfam" id="PF13417">
    <property type="entry name" value="GST_N_3"/>
    <property type="match status" value="1"/>
</dbReference>
<dbReference type="PANTHER" id="PTHR43900:SF3">
    <property type="entry name" value="GLUTATHIONE S-TRANSFERASE RHO"/>
    <property type="match status" value="1"/>
</dbReference>
<feature type="domain" description="GST N-terminal" evidence="3">
    <location>
        <begin position="2"/>
        <end position="84"/>
    </location>
</feature>
<evidence type="ECO:0000259" key="3">
    <source>
        <dbReference type="PROSITE" id="PS50404"/>
    </source>
</evidence>
<proteinExistence type="predicted"/>
<organism evidence="5">
    <name type="scientific">Halomonas sp. RT37</name>
    <dbReference type="NCBI Taxonomy" id="2950872"/>
    <lineage>
        <taxon>Bacteria</taxon>
        <taxon>Pseudomonadati</taxon>
        <taxon>Pseudomonadota</taxon>
        <taxon>Gammaproteobacteria</taxon>
        <taxon>Oceanospirillales</taxon>
        <taxon>Halomonadaceae</taxon>
        <taxon>Halomonas</taxon>
    </lineage>
</organism>
<reference evidence="5" key="1">
    <citation type="submission" date="2022-06" db="EMBL/GenBank/DDBJ databases">
        <title>A novel DMS-producing enzyme.</title>
        <authorList>
            <person name="Zhang Y."/>
        </authorList>
    </citation>
    <scope>NUCLEOTIDE SEQUENCE</scope>
    <source>
        <strain evidence="5">RT37</strain>
    </source>
</reference>
<dbReference type="RefSeq" id="WP_348827453.1">
    <property type="nucleotide sequence ID" value="NZ_CP098827.1"/>
</dbReference>
<feature type="domain" description="GST C-terminal" evidence="4">
    <location>
        <begin position="89"/>
        <end position="217"/>
    </location>
</feature>
<evidence type="ECO:0000259" key="4">
    <source>
        <dbReference type="PROSITE" id="PS50405"/>
    </source>
</evidence>
<dbReference type="AlphaFoldDB" id="A0AAU7KIC0"/>
<protein>
    <recommendedName>
        <fullName evidence="1">glutathione transferase</fullName>
        <ecNumber evidence="1">2.5.1.18</ecNumber>
    </recommendedName>
</protein>
<dbReference type="InterPro" id="IPR004045">
    <property type="entry name" value="Glutathione_S-Trfase_N"/>
</dbReference>
<sequence length="217" mass="24081">MASVHIVGPAFSNFVRSVMLVCHEKGIEHSVGMEVEGRRVELHSPEFKALNPFDKIPVLIHGERRLYESVAICRYLEGAFDGPDLLTRDDWTRAQVDQWCAALATQVDQAIVRRYLLELVFPKGPNGEVREDRVREAAPEVARILAILEHQLAGRDFLVGDGFTLADALAAPMLDYLEATPPAASLMEAAPNVRAYVERLRSRPSGKAVLVAPVFPR</sequence>